<dbReference type="OrthoDB" id="9780180at2"/>
<dbReference type="InterPro" id="IPR011852">
    <property type="entry name" value="TRAP_TAXI"/>
</dbReference>
<evidence type="ECO:0000313" key="4">
    <source>
        <dbReference type="Proteomes" id="UP000295294"/>
    </source>
</evidence>
<dbReference type="PANTHER" id="PTHR42941:SF1">
    <property type="entry name" value="SLL1037 PROTEIN"/>
    <property type="match status" value="1"/>
</dbReference>
<dbReference type="PANTHER" id="PTHR42941">
    <property type="entry name" value="SLL1037 PROTEIN"/>
    <property type="match status" value="1"/>
</dbReference>
<reference evidence="3 4" key="1">
    <citation type="submission" date="2019-03" db="EMBL/GenBank/DDBJ databases">
        <title>Efficiently degradation of phenoxyalkanoic acid herbicides by Cupriavidus oxalaticus strain X32.</title>
        <authorList>
            <person name="Sheng X."/>
        </authorList>
    </citation>
    <scope>NUCLEOTIDE SEQUENCE [LARGE SCALE GENOMIC DNA]</scope>
    <source>
        <strain evidence="3 4">X32</strain>
    </source>
</reference>
<accession>A0A4V1BY35</accession>
<name>A0A4V1BY35_9BURK</name>
<dbReference type="Pfam" id="PF16868">
    <property type="entry name" value="NMT1_3"/>
    <property type="match status" value="1"/>
</dbReference>
<dbReference type="AlphaFoldDB" id="A0A4V1BY35"/>
<dbReference type="NCBIfam" id="TIGR02122">
    <property type="entry name" value="TRAP_TAXI"/>
    <property type="match status" value="1"/>
</dbReference>
<dbReference type="STRING" id="1349762.GCA_001592245_00756"/>
<keyword evidence="2" id="KW-0732">Signal</keyword>
<organism evidence="3 4">
    <name type="scientific">Cupriavidus oxalaticus</name>
    <dbReference type="NCBI Taxonomy" id="96344"/>
    <lineage>
        <taxon>Bacteria</taxon>
        <taxon>Pseudomonadati</taxon>
        <taxon>Pseudomonadota</taxon>
        <taxon>Betaproteobacteria</taxon>
        <taxon>Burkholderiales</taxon>
        <taxon>Burkholderiaceae</taxon>
        <taxon>Cupriavidus</taxon>
    </lineage>
</organism>
<dbReference type="CDD" id="cd13520">
    <property type="entry name" value="PBP2_TAXI_TRAP"/>
    <property type="match status" value="1"/>
</dbReference>
<feature type="signal peptide" evidence="2">
    <location>
        <begin position="1"/>
        <end position="19"/>
    </location>
</feature>
<dbReference type="PROSITE" id="PS51257">
    <property type="entry name" value="PROKAR_LIPOPROTEIN"/>
    <property type="match status" value="1"/>
</dbReference>
<feature type="chain" id="PRO_5020707353" evidence="2">
    <location>
        <begin position="20"/>
        <end position="524"/>
    </location>
</feature>
<feature type="compositionally biased region" description="Low complexity" evidence="1">
    <location>
        <begin position="503"/>
        <end position="524"/>
    </location>
</feature>
<dbReference type="Proteomes" id="UP000295294">
    <property type="component" value="Chromosome 1"/>
</dbReference>
<feature type="region of interest" description="Disordered" evidence="1">
    <location>
        <begin position="494"/>
        <end position="524"/>
    </location>
</feature>
<dbReference type="SUPFAM" id="SSF53850">
    <property type="entry name" value="Periplasmic binding protein-like II"/>
    <property type="match status" value="1"/>
</dbReference>
<evidence type="ECO:0000256" key="2">
    <source>
        <dbReference type="SAM" id="SignalP"/>
    </source>
</evidence>
<evidence type="ECO:0000256" key="1">
    <source>
        <dbReference type="SAM" id="MobiDB-lite"/>
    </source>
</evidence>
<dbReference type="KEGG" id="cox:E0W60_04355"/>
<proteinExistence type="predicted"/>
<dbReference type="RefSeq" id="WP_135703145.1">
    <property type="nucleotide sequence ID" value="NZ_CP038634.1"/>
</dbReference>
<evidence type="ECO:0000313" key="3">
    <source>
        <dbReference type="EMBL" id="QBY50442.1"/>
    </source>
</evidence>
<dbReference type="EMBL" id="CP038634">
    <property type="protein sequence ID" value="QBY50442.1"/>
    <property type="molecule type" value="Genomic_DNA"/>
</dbReference>
<protein>
    <submittedName>
        <fullName evidence="3">TAXI family TRAP transporter solute-binding subunit</fullName>
    </submittedName>
</protein>
<sequence>MRRACLAFLFALLASLWLGGCGGGPNADGIRANLNERLAQALPPGTVQLVDVDRRGSQSDTKAPAGETRRVVYFDAELKLLRDYDFGAWDSPGVAGLISALGAGPRGITGVTSGGNKAGDVLRAHGTALYRRDGERWVSVQPAGYRPAEAPAVATNAPTGPAAILDAMRKVIEAVQKDASPAQRAVIEQELTTAHANIRARLARVDEGYAIAAGAEHGQYLRFVRALVDGARVRAIALVTRGGEENLRLLRAGKVSAAMAQGDAALDAYEGKGAFAEDGPHASLRAVGSLYPEPVHVLVRDGDPARSVSDLRGKRIAVGESGSASRGTVLRVLAAHGLAEKDFKAEEVGLGAALVALRQNQVDAVMQVIGVPSDSIRDALSELPLRLLPLDERAIAAMVGQKAGYFRASIAPGTYPGLREPVRTVATAAILVTGPDLSDTEVADLTRLVYRHGRDFVARGSAQGGQINVATAREGLVIPQHLAAAKVLDGLAAGTPAQRSGGPATQAPAPASAPAATASRPAAR</sequence>
<dbReference type="Gene3D" id="3.40.190.10">
    <property type="entry name" value="Periplasmic binding protein-like II"/>
    <property type="match status" value="2"/>
</dbReference>
<gene>
    <name evidence="3" type="ORF">E0W60_04355</name>
</gene>